<gene>
    <name evidence="6" type="ORF">SEPCBS57363_001455</name>
</gene>
<evidence type="ECO:0000256" key="4">
    <source>
        <dbReference type="ARBA" id="ARBA00023002"/>
    </source>
</evidence>
<keyword evidence="7" id="KW-1185">Reference proteome</keyword>
<proteinExistence type="inferred from homology"/>
<evidence type="ECO:0000256" key="2">
    <source>
        <dbReference type="ARBA" id="ARBA00006787"/>
    </source>
</evidence>
<dbReference type="InterPro" id="IPR004294">
    <property type="entry name" value="Carotenoid_Oase"/>
</dbReference>
<keyword evidence="4" id="KW-0560">Oxidoreductase</keyword>
<evidence type="ECO:0000313" key="7">
    <source>
        <dbReference type="Proteomes" id="UP001642501"/>
    </source>
</evidence>
<reference evidence="6 7" key="1">
    <citation type="submission" date="2024-01" db="EMBL/GenBank/DDBJ databases">
        <authorList>
            <person name="Allen C."/>
            <person name="Tagirdzhanova G."/>
        </authorList>
    </citation>
    <scope>NUCLEOTIDE SEQUENCE [LARGE SCALE GENOMIC DNA]</scope>
    <source>
        <strain evidence="6 7">CBS 573.63</strain>
    </source>
</reference>
<dbReference type="PANTHER" id="PTHR10543">
    <property type="entry name" value="BETA-CAROTENE DIOXYGENASE"/>
    <property type="match status" value="1"/>
</dbReference>
<evidence type="ECO:0000256" key="5">
    <source>
        <dbReference type="ARBA" id="ARBA00023004"/>
    </source>
</evidence>
<name>A0ABP0DAP1_9PEZI</name>
<keyword evidence="5" id="KW-0408">Iron</keyword>
<protein>
    <recommendedName>
        <fullName evidence="8">Carotenoid cleavage dioxygenase 1</fullName>
    </recommendedName>
</protein>
<accession>A0ABP0DAP1</accession>
<evidence type="ECO:0008006" key="8">
    <source>
        <dbReference type="Google" id="ProtNLM"/>
    </source>
</evidence>
<evidence type="ECO:0000313" key="6">
    <source>
        <dbReference type="EMBL" id="CAK7265192.1"/>
    </source>
</evidence>
<comment type="caution">
    <text evidence="6">The sequence shown here is derived from an EMBL/GenBank/DDBJ whole genome shotgun (WGS) entry which is preliminary data.</text>
</comment>
<dbReference type="Pfam" id="PF03055">
    <property type="entry name" value="RPE65"/>
    <property type="match status" value="1"/>
</dbReference>
<organism evidence="6 7">
    <name type="scientific">Sporothrix epigloea</name>
    <dbReference type="NCBI Taxonomy" id="1892477"/>
    <lineage>
        <taxon>Eukaryota</taxon>
        <taxon>Fungi</taxon>
        <taxon>Dikarya</taxon>
        <taxon>Ascomycota</taxon>
        <taxon>Pezizomycotina</taxon>
        <taxon>Sordariomycetes</taxon>
        <taxon>Sordariomycetidae</taxon>
        <taxon>Ophiostomatales</taxon>
        <taxon>Ophiostomataceae</taxon>
        <taxon>Sporothrix</taxon>
    </lineage>
</organism>
<dbReference type="EMBL" id="CAWUOM010000015">
    <property type="protein sequence ID" value="CAK7265192.1"/>
    <property type="molecule type" value="Genomic_DNA"/>
</dbReference>
<dbReference type="Proteomes" id="UP001642501">
    <property type="component" value="Unassembled WGS sequence"/>
</dbReference>
<evidence type="ECO:0000256" key="3">
    <source>
        <dbReference type="ARBA" id="ARBA00022723"/>
    </source>
</evidence>
<comment type="similarity">
    <text evidence="2">Belongs to the carotenoid oxygenase family.</text>
</comment>
<keyword evidence="3" id="KW-0479">Metal-binding</keyword>
<evidence type="ECO:0000256" key="1">
    <source>
        <dbReference type="ARBA" id="ARBA00001954"/>
    </source>
</evidence>
<comment type="cofactor">
    <cofactor evidence="1">
        <name>Fe(2+)</name>
        <dbReference type="ChEBI" id="CHEBI:29033"/>
    </cofactor>
</comment>
<sequence>MGSVAVAIPAEASLPSKLPYRTTAEEDADYKDAVQRAANKEFIDWPNEAGFEDLCEERGPIQLPVIGSIPVWAAGNLYRTGPGGRKIENTPKGDFLISHWFDGLAHTHRFEIAPTADGKGTEVFYSSRRQSEARVKYIQEQGASKLFTFAQRSDPCVGMLGKFMSTFKAAALRNDTNMGDVENMNVVVNFDMPGVTVSKTAESMRAAKAAEKAANVKAAPSVIGHRTKLPEEIWISTDANYMRRLDPATLEPIGVAAQNCLHPDLKGPLSCAHGHRDLATGDMFQYNLDLGATPVYRVFRVSKATGKTTILATIRCRNGTSASSTAGPEPVGGAASHTVSSNARPAYIHSFFMSDRYLVLCIPCTHIAQNGLKLLWERNVLDSLEPFHPANKTRWIVIDKDPQGRGVVAEFESDAAFFFHGVNAYDEVDPRDGGGGSSTRIVCDLVQYGSSTLIDALQYDVLTNRNNAGVEFYNNPDHAKNSSPHLRRFHLRLPDAGQPLPAQVLHAELAFTIAGPHAGELPTINNRYQTKPHRYVYGVANHGRATLADALVKTDTATRAALVWHAPHAHTPGEAIFVQRPAQGDDGHEDEDEDDGVLLSVVLDGLAAKSYLLCLDARTMKEIGRAEVGFAIGFGFHGAHAQST</sequence>
<dbReference type="PANTHER" id="PTHR10543:SF24">
    <property type="entry name" value="CAROTENOID ISOMEROOXYGENASE"/>
    <property type="match status" value="1"/>
</dbReference>